<dbReference type="InterPro" id="IPR000424">
    <property type="entry name" value="Primosome_PriB/ssb"/>
</dbReference>
<dbReference type="InterPro" id="IPR012340">
    <property type="entry name" value="NA-bd_OB-fold"/>
</dbReference>
<dbReference type="GO" id="GO:0003697">
    <property type="term" value="F:single-stranded DNA binding"/>
    <property type="evidence" value="ECO:0007669"/>
    <property type="project" value="InterPro"/>
</dbReference>
<dbReference type="GO" id="GO:0009295">
    <property type="term" value="C:nucleoid"/>
    <property type="evidence" value="ECO:0007669"/>
    <property type="project" value="TreeGrafter"/>
</dbReference>
<protein>
    <submittedName>
        <fullName evidence="4">Single strand binding protein</fullName>
    </submittedName>
</protein>
<feature type="region of interest" description="Disordered" evidence="3">
    <location>
        <begin position="107"/>
        <end position="132"/>
    </location>
</feature>
<evidence type="ECO:0000256" key="1">
    <source>
        <dbReference type="ARBA" id="ARBA00023125"/>
    </source>
</evidence>
<dbReference type="Gene3D" id="2.40.50.140">
    <property type="entry name" value="Nucleic acid-binding proteins"/>
    <property type="match status" value="1"/>
</dbReference>
<dbReference type="Pfam" id="PF00436">
    <property type="entry name" value="SSB"/>
    <property type="match status" value="1"/>
</dbReference>
<dbReference type="GO" id="GO:0006260">
    <property type="term" value="P:DNA replication"/>
    <property type="evidence" value="ECO:0007669"/>
    <property type="project" value="InterPro"/>
</dbReference>
<evidence type="ECO:0000256" key="2">
    <source>
        <dbReference type="PROSITE-ProRule" id="PRU00252"/>
    </source>
</evidence>
<dbReference type="PANTHER" id="PTHR10302">
    <property type="entry name" value="SINGLE-STRANDED DNA-BINDING PROTEIN"/>
    <property type="match status" value="1"/>
</dbReference>
<dbReference type="PROSITE" id="PS50935">
    <property type="entry name" value="SSB"/>
    <property type="match status" value="1"/>
</dbReference>
<evidence type="ECO:0000313" key="4">
    <source>
        <dbReference type="EMBL" id="DAD89178.1"/>
    </source>
</evidence>
<accession>A0A8S5N4I3</accession>
<sequence length="132" mass="14861">MLNKVIIQGRLVAEPELRHTAQGTAVANVRMAVDRDFKRPDGSRETDFFQVIAWRGGAEFLAKYFHKGQLACVEGRLQARDYTDNTGVRRFVTEIVAENLYFCGGKKSESNAAPYREPTGFTEVEDDGQLPF</sequence>
<dbReference type="PANTHER" id="PTHR10302:SF27">
    <property type="entry name" value="SINGLE-STRANDED DNA-BINDING PROTEIN"/>
    <property type="match status" value="1"/>
</dbReference>
<proteinExistence type="inferred from homology"/>
<feature type="compositionally biased region" description="Acidic residues" evidence="3">
    <location>
        <begin position="123"/>
        <end position="132"/>
    </location>
</feature>
<dbReference type="EMBL" id="BK015055">
    <property type="protein sequence ID" value="DAD89178.1"/>
    <property type="molecule type" value="Genomic_DNA"/>
</dbReference>
<dbReference type="CDD" id="cd04496">
    <property type="entry name" value="SSB_OBF"/>
    <property type="match status" value="1"/>
</dbReference>
<reference evidence="4" key="1">
    <citation type="journal article" date="2021" name="Proc. Natl. Acad. Sci. U.S.A.">
        <title>A Catalog of Tens of Thousands of Viruses from Human Metagenomes Reveals Hidden Associations with Chronic Diseases.</title>
        <authorList>
            <person name="Tisza M.J."/>
            <person name="Buck C.B."/>
        </authorList>
    </citation>
    <scope>NUCLEOTIDE SEQUENCE</scope>
    <source>
        <strain evidence="4">Ct5Px37</strain>
    </source>
</reference>
<keyword evidence="1 2" id="KW-0238">DNA-binding</keyword>
<dbReference type="InterPro" id="IPR011344">
    <property type="entry name" value="ssDNA-bd"/>
</dbReference>
<name>A0A8S5N4I3_9CAUD</name>
<dbReference type="NCBIfam" id="TIGR00621">
    <property type="entry name" value="ssb"/>
    <property type="match status" value="1"/>
</dbReference>
<evidence type="ECO:0000256" key="3">
    <source>
        <dbReference type="SAM" id="MobiDB-lite"/>
    </source>
</evidence>
<organism evidence="4">
    <name type="scientific">Siphoviridae sp. ct5Px37</name>
    <dbReference type="NCBI Taxonomy" id="2826293"/>
    <lineage>
        <taxon>Viruses</taxon>
        <taxon>Duplodnaviria</taxon>
        <taxon>Heunggongvirae</taxon>
        <taxon>Uroviricota</taxon>
        <taxon>Caudoviricetes</taxon>
    </lineage>
</organism>
<dbReference type="HAMAP" id="MF_00984">
    <property type="entry name" value="SSB"/>
    <property type="match status" value="1"/>
</dbReference>
<dbReference type="SUPFAM" id="SSF50249">
    <property type="entry name" value="Nucleic acid-binding proteins"/>
    <property type="match status" value="1"/>
</dbReference>